<evidence type="ECO:0000256" key="6">
    <source>
        <dbReference type="ARBA" id="ARBA00022989"/>
    </source>
</evidence>
<dbReference type="Pfam" id="PF01595">
    <property type="entry name" value="CNNM"/>
    <property type="match status" value="1"/>
</dbReference>
<evidence type="ECO:0000256" key="4">
    <source>
        <dbReference type="ARBA" id="ARBA00022692"/>
    </source>
</evidence>
<evidence type="ECO:0000256" key="2">
    <source>
        <dbReference type="ARBA" id="ARBA00006337"/>
    </source>
</evidence>
<dbReference type="AlphaFoldDB" id="A0A3B0XEP8"/>
<dbReference type="Gene3D" id="3.10.580.10">
    <property type="entry name" value="CBS-domain"/>
    <property type="match status" value="1"/>
</dbReference>
<feature type="domain" description="CBS" evidence="10">
    <location>
        <begin position="274"/>
        <end position="332"/>
    </location>
</feature>
<keyword evidence="3" id="KW-1003">Cell membrane</keyword>
<dbReference type="SMART" id="SM01091">
    <property type="entry name" value="CorC_HlyC"/>
    <property type="match status" value="1"/>
</dbReference>
<evidence type="ECO:0000256" key="8">
    <source>
        <dbReference type="ARBA" id="ARBA00023136"/>
    </source>
</evidence>
<evidence type="ECO:0000313" key="12">
    <source>
        <dbReference type="EMBL" id="VAW66738.1"/>
    </source>
</evidence>
<dbReference type="Pfam" id="PF00571">
    <property type="entry name" value="CBS"/>
    <property type="match status" value="2"/>
</dbReference>
<proteinExistence type="inferred from homology"/>
<evidence type="ECO:0000259" key="10">
    <source>
        <dbReference type="PROSITE" id="PS51371"/>
    </source>
</evidence>
<keyword evidence="5" id="KW-0677">Repeat</keyword>
<comment type="similarity">
    <text evidence="2">Belongs to the UPF0053 family.</text>
</comment>
<keyword evidence="6 9" id="KW-1133">Transmembrane helix</keyword>
<comment type="subcellular location">
    <subcellularLocation>
        <location evidence="1">Cell membrane</location>
        <topology evidence="1">Multi-pass membrane protein</topology>
    </subcellularLocation>
</comment>
<dbReference type="EMBL" id="UOFJ01000231">
    <property type="protein sequence ID" value="VAW66738.1"/>
    <property type="molecule type" value="Genomic_DNA"/>
</dbReference>
<evidence type="ECO:0000256" key="3">
    <source>
        <dbReference type="ARBA" id="ARBA00022475"/>
    </source>
</evidence>
<dbReference type="InterPro" id="IPR002550">
    <property type="entry name" value="CNNM"/>
</dbReference>
<dbReference type="PROSITE" id="PS51846">
    <property type="entry name" value="CNNM"/>
    <property type="match status" value="1"/>
</dbReference>
<dbReference type="SUPFAM" id="SSF56176">
    <property type="entry name" value="FAD-binding/transporter-associated domain-like"/>
    <property type="match status" value="1"/>
</dbReference>
<gene>
    <name evidence="12" type="ORF">MNBD_GAMMA10-983</name>
</gene>
<dbReference type="SUPFAM" id="SSF54631">
    <property type="entry name" value="CBS-domain pair"/>
    <property type="match status" value="1"/>
</dbReference>
<protein>
    <submittedName>
        <fullName evidence="12">Membrane protein YfjD</fullName>
    </submittedName>
</protein>
<feature type="transmembrane region" description="Helical" evidence="9">
    <location>
        <begin position="62"/>
        <end position="86"/>
    </location>
</feature>
<accession>A0A3B0XEP8</accession>
<evidence type="ECO:0000259" key="11">
    <source>
        <dbReference type="PROSITE" id="PS51846"/>
    </source>
</evidence>
<dbReference type="PANTHER" id="PTHR22777">
    <property type="entry name" value="HEMOLYSIN-RELATED"/>
    <property type="match status" value="1"/>
</dbReference>
<keyword evidence="7" id="KW-0129">CBS domain</keyword>
<evidence type="ECO:0000256" key="7">
    <source>
        <dbReference type="ARBA" id="ARBA00023122"/>
    </source>
</evidence>
<organism evidence="12">
    <name type="scientific">hydrothermal vent metagenome</name>
    <dbReference type="NCBI Taxonomy" id="652676"/>
    <lineage>
        <taxon>unclassified sequences</taxon>
        <taxon>metagenomes</taxon>
        <taxon>ecological metagenomes</taxon>
    </lineage>
</organism>
<feature type="domain" description="CBS" evidence="10">
    <location>
        <begin position="208"/>
        <end position="269"/>
    </location>
</feature>
<dbReference type="Gene3D" id="3.30.465.10">
    <property type="match status" value="1"/>
</dbReference>
<dbReference type="InterPro" id="IPR036318">
    <property type="entry name" value="FAD-bd_PCMH-like_sf"/>
</dbReference>
<keyword evidence="8 9" id="KW-0472">Membrane</keyword>
<reference evidence="12" key="1">
    <citation type="submission" date="2018-06" db="EMBL/GenBank/DDBJ databases">
        <authorList>
            <person name="Zhirakovskaya E."/>
        </authorList>
    </citation>
    <scope>NUCLEOTIDE SEQUENCE</scope>
</reference>
<dbReference type="InterPro" id="IPR046342">
    <property type="entry name" value="CBS_dom_sf"/>
</dbReference>
<feature type="transmembrane region" description="Helical" evidence="9">
    <location>
        <begin position="93"/>
        <end position="112"/>
    </location>
</feature>
<dbReference type="GO" id="GO:0005886">
    <property type="term" value="C:plasma membrane"/>
    <property type="evidence" value="ECO:0007669"/>
    <property type="project" value="UniProtKB-SubCell"/>
</dbReference>
<dbReference type="Pfam" id="PF03471">
    <property type="entry name" value="CorC_HlyC"/>
    <property type="match status" value="1"/>
</dbReference>
<dbReference type="PROSITE" id="PS51371">
    <property type="entry name" value="CBS"/>
    <property type="match status" value="2"/>
</dbReference>
<feature type="transmembrane region" description="Helical" evidence="9">
    <location>
        <begin position="124"/>
        <end position="146"/>
    </location>
</feature>
<dbReference type="InterPro" id="IPR044751">
    <property type="entry name" value="Ion_transp-like_CBS"/>
</dbReference>
<feature type="domain" description="CNNM transmembrane" evidence="11">
    <location>
        <begin position="2"/>
        <end position="191"/>
    </location>
</feature>
<dbReference type="InterPro" id="IPR005170">
    <property type="entry name" value="Transptr-assoc_dom"/>
</dbReference>
<keyword evidence="4 9" id="KW-0812">Transmembrane</keyword>
<dbReference type="InterPro" id="IPR016169">
    <property type="entry name" value="FAD-bd_PCMH_sub2"/>
</dbReference>
<evidence type="ECO:0000256" key="1">
    <source>
        <dbReference type="ARBA" id="ARBA00004651"/>
    </source>
</evidence>
<dbReference type="PANTHER" id="PTHR22777:SF32">
    <property type="entry name" value="UPF0053 INNER MEMBRANE PROTEIN YFJD"/>
    <property type="match status" value="1"/>
</dbReference>
<name>A0A3B0XEP8_9ZZZZ</name>
<evidence type="ECO:0000256" key="5">
    <source>
        <dbReference type="ARBA" id="ARBA00022737"/>
    </source>
</evidence>
<dbReference type="NCBIfam" id="NF008604">
    <property type="entry name" value="PRK11573.1"/>
    <property type="match status" value="1"/>
</dbReference>
<dbReference type="InterPro" id="IPR000644">
    <property type="entry name" value="CBS_dom"/>
</dbReference>
<dbReference type="GO" id="GO:0050660">
    <property type="term" value="F:flavin adenine dinucleotide binding"/>
    <property type="evidence" value="ECO:0007669"/>
    <property type="project" value="InterPro"/>
</dbReference>
<evidence type="ECO:0000256" key="9">
    <source>
        <dbReference type="SAM" id="Phobius"/>
    </source>
</evidence>
<dbReference type="CDD" id="cd04590">
    <property type="entry name" value="CBS_pair_CorC_HlyC_assoc"/>
    <property type="match status" value="1"/>
</dbReference>
<sequence length="437" mass="48624">MDHIATSTLFTLLGLLILLSGLFSSSETGLMSLNRYRLKHLAEKGNRGARLAKKLLERPDRLLGLILLGNNFVNILASAIATILSMRLLGESGIAVATGLLTFVILIFAEVAPKTLAALHPERIAFPAAYVYTPLLKATYPLVYVINMIANGLLKMLGVNPEQTKKEGVSVEELRSVVMETSHLVPQKHQDMLLGLLNLDKATVDDIMVPRNEITALDLQDSWEDIIDDLTTCQRTRLPVYRGDINNLLGIIHMRRVINLLTRNELTPENLENQIREAYFIPEGTSLYQQLINFQKNRRRTALAVDEYGDIQGLVTLEDILEEVVGEFTTDSPINNSSIIKQDDGSYLIAGNTHIREINRNLNISLPLEGPKTLNGLILEYLESIPTTGTTLLIAHHPIEVIKTLNNAVQMARLMPSLITEPNLENSDSSEHTFPEN</sequence>